<gene>
    <name evidence="3" type="ORF">CPB84DRAFT_1018885</name>
</gene>
<dbReference type="InterPro" id="IPR045340">
    <property type="entry name" value="DUF6533"/>
</dbReference>
<feature type="transmembrane region" description="Helical" evidence="1">
    <location>
        <begin position="114"/>
        <end position="136"/>
    </location>
</feature>
<feature type="transmembrane region" description="Helical" evidence="1">
    <location>
        <begin position="156"/>
        <end position="174"/>
    </location>
</feature>
<feature type="transmembrane region" description="Helical" evidence="1">
    <location>
        <begin position="79"/>
        <end position="102"/>
    </location>
</feature>
<feature type="domain" description="DUF6533" evidence="2">
    <location>
        <begin position="10"/>
        <end position="55"/>
    </location>
</feature>
<keyword evidence="4" id="KW-1185">Reference proteome</keyword>
<evidence type="ECO:0000313" key="4">
    <source>
        <dbReference type="Proteomes" id="UP000724874"/>
    </source>
</evidence>
<reference evidence="3" key="1">
    <citation type="submission" date="2020-11" db="EMBL/GenBank/DDBJ databases">
        <authorList>
            <consortium name="DOE Joint Genome Institute"/>
            <person name="Ahrendt S."/>
            <person name="Riley R."/>
            <person name="Andreopoulos W."/>
            <person name="LaButti K."/>
            <person name="Pangilinan J."/>
            <person name="Ruiz-duenas F.J."/>
            <person name="Barrasa J.M."/>
            <person name="Sanchez-Garcia M."/>
            <person name="Camarero S."/>
            <person name="Miyauchi S."/>
            <person name="Serrano A."/>
            <person name="Linde D."/>
            <person name="Babiker R."/>
            <person name="Drula E."/>
            <person name="Ayuso-Fernandez I."/>
            <person name="Pacheco R."/>
            <person name="Padilla G."/>
            <person name="Ferreira P."/>
            <person name="Barriuso J."/>
            <person name="Kellner H."/>
            <person name="Castanera R."/>
            <person name="Alfaro M."/>
            <person name="Ramirez L."/>
            <person name="Pisabarro A.G."/>
            <person name="Kuo A."/>
            <person name="Tritt A."/>
            <person name="Lipzen A."/>
            <person name="He G."/>
            <person name="Yan M."/>
            <person name="Ng V."/>
            <person name="Cullen D."/>
            <person name="Martin F."/>
            <person name="Rosso M.-N."/>
            <person name="Henrissat B."/>
            <person name="Hibbett D."/>
            <person name="Martinez A.T."/>
            <person name="Grigoriev I.V."/>
        </authorList>
    </citation>
    <scope>NUCLEOTIDE SEQUENCE</scope>
    <source>
        <strain evidence="3">AH 44721</strain>
    </source>
</reference>
<keyword evidence="1" id="KW-1133">Transmembrane helix</keyword>
<feature type="transmembrane region" description="Helical" evidence="1">
    <location>
        <begin position="199"/>
        <end position="220"/>
    </location>
</feature>
<dbReference type="AlphaFoldDB" id="A0A9P5NKU4"/>
<comment type="caution">
    <text evidence="3">The sequence shown here is derived from an EMBL/GenBank/DDBJ whole genome shotgun (WGS) entry which is preliminary data.</text>
</comment>
<evidence type="ECO:0000256" key="1">
    <source>
        <dbReference type="SAM" id="Phobius"/>
    </source>
</evidence>
<feature type="transmembrane region" description="Helical" evidence="1">
    <location>
        <begin position="44"/>
        <end position="64"/>
    </location>
</feature>
<dbReference type="EMBL" id="JADNYJ010000046">
    <property type="protein sequence ID" value="KAF8900701.1"/>
    <property type="molecule type" value="Genomic_DNA"/>
</dbReference>
<evidence type="ECO:0000259" key="2">
    <source>
        <dbReference type="Pfam" id="PF20151"/>
    </source>
</evidence>
<dbReference type="Pfam" id="PF20151">
    <property type="entry name" value="DUF6533"/>
    <property type="match status" value="1"/>
</dbReference>
<evidence type="ECO:0000313" key="3">
    <source>
        <dbReference type="EMBL" id="KAF8900701.1"/>
    </source>
</evidence>
<organism evidence="3 4">
    <name type="scientific">Gymnopilus junonius</name>
    <name type="common">Spectacular rustgill mushroom</name>
    <name type="synonym">Gymnopilus spectabilis subsp. junonius</name>
    <dbReference type="NCBI Taxonomy" id="109634"/>
    <lineage>
        <taxon>Eukaryota</taxon>
        <taxon>Fungi</taxon>
        <taxon>Dikarya</taxon>
        <taxon>Basidiomycota</taxon>
        <taxon>Agaricomycotina</taxon>
        <taxon>Agaricomycetes</taxon>
        <taxon>Agaricomycetidae</taxon>
        <taxon>Agaricales</taxon>
        <taxon>Agaricineae</taxon>
        <taxon>Hymenogastraceae</taxon>
        <taxon>Gymnopilus</taxon>
    </lineage>
</organism>
<keyword evidence="1" id="KW-0472">Membrane</keyword>
<protein>
    <recommendedName>
        <fullName evidence="2">DUF6533 domain-containing protein</fullName>
    </recommendedName>
</protein>
<dbReference type="OrthoDB" id="3206101at2759"/>
<dbReference type="Proteomes" id="UP000724874">
    <property type="component" value="Unassembled WGS sequence"/>
</dbReference>
<sequence length="259" mass="29535">MATTMGYQDYSCLSAFVLLVWDTFDALPDEILLMWRSPMSPSKLAYLFIRYFGLLSLLGNYVLAQQLFSHFPVARSACAGWYALGLVTFWALYASCDLLLMSKVYELYDQSSRVAVFLFSLHFVEALVVSVCSWYSLKVLKFGNYCNGNRIPDGVVVIVTVIILSQIILWTLVVRKKNMWKGPNQNTLKEFFQDERWPWYLTLAALLVLIPAGVMCQFILPYLFFSWPSTMLSVGVRSHTGYSSVLPLIFLADMSPIIE</sequence>
<keyword evidence="1" id="KW-0812">Transmembrane</keyword>
<name>A0A9P5NKU4_GYMJU</name>
<accession>A0A9P5NKU4</accession>
<proteinExistence type="predicted"/>